<protein>
    <submittedName>
        <fullName evidence="1">Uncharacterized protein</fullName>
    </submittedName>
</protein>
<dbReference type="RefSeq" id="WP_029162337.1">
    <property type="nucleotide sequence ID" value="NZ_CP009933.1"/>
</dbReference>
<evidence type="ECO:0000313" key="2">
    <source>
        <dbReference type="Proteomes" id="UP000033115"/>
    </source>
</evidence>
<dbReference type="HOGENOM" id="CLU_2521781_0_0_9"/>
<reference evidence="1 2" key="1">
    <citation type="journal article" date="2015" name="J. Biotechnol.">
        <title>Complete genome sequence of a malodorant-producing acetogen, Clostridium scatologenes ATCC 25775(T).</title>
        <authorList>
            <person name="Zhu Z."/>
            <person name="Guo T."/>
            <person name="Zheng H."/>
            <person name="Song T."/>
            <person name="Ouyang P."/>
            <person name="Xie J."/>
        </authorList>
    </citation>
    <scope>NUCLEOTIDE SEQUENCE [LARGE SCALE GENOMIC DNA]</scope>
    <source>
        <strain evidence="1 2">ATCC 25775</strain>
    </source>
</reference>
<name>A0A0E3JQU1_CLOSL</name>
<keyword evidence="2" id="KW-1185">Reference proteome</keyword>
<accession>A0A0E3JQU1</accession>
<dbReference type="Proteomes" id="UP000033115">
    <property type="component" value="Chromosome"/>
</dbReference>
<gene>
    <name evidence="1" type="ORF">CSCA_4104</name>
</gene>
<dbReference type="EMBL" id="CP009933">
    <property type="protein sequence ID" value="AKA71229.1"/>
    <property type="molecule type" value="Genomic_DNA"/>
</dbReference>
<proteinExistence type="predicted"/>
<dbReference type="AlphaFoldDB" id="A0A0E3JQU1"/>
<evidence type="ECO:0000313" key="1">
    <source>
        <dbReference type="EMBL" id="AKA71229.1"/>
    </source>
</evidence>
<organism evidence="1 2">
    <name type="scientific">Clostridium scatologenes</name>
    <dbReference type="NCBI Taxonomy" id="1548"/>
    <lineage>
        <taxon>Bacteria</taxon>
        <taxon>Bacillati</taxon>
        <taxon>Bacillota</taxon>
        <taxon>Clostridia</taxon>
        <taxon>Eubacteriales</taxon>
        <taxon>Clostridiaceae</taxon>
        <taxon>Clostridium</taxon>
    </lineage>
</organism>
<dbReference type="KEGG" id="csq:CSCA_4104"/>
<sequence length="84" mass="9955">MIEYIVKKLERNNIKCNTTANGYGGEDISFIYNLRTYKVQIDEENNMNLLEFSLANNRYKKERYHRVGSFLEVGILIEFIKTKV</sequence>